<dbReference type="InterPro" id="IPR036880">
    <property type="entry name" value="Kunitz_BPTI_sf"/>
</dbReference>
<accession>A0A7M7NWY5</accession>
<dbReference type="GeneID" id="115924244"/>
<dbReference type="PANTHER" id="PTHR10083:SF328">
    <property type="entry name" value="TISSUE FACTOR PATHWAY INHIBITOR"/>
    <property type="match status" value="1"/>
</dbReference>
<dbReference type="InterPro" id="IPR002223">
    <property type="entry name" value="Kunitz_BPTI"/>
</dbReference>
<proteinExistence type="predicted"/>
<dbReference type="AlphaFoldDB" id="A0A7M7NWY5"/>
<dbReference type="OrthoDB" id="4473401at2759"/>
<dbReference type="Pfam" id="PF00014">
    <property type="entry name" value="Kunitz_BPTI"/>
    <property type="match status" value="1"/>
</dbReference>
<dbReference type="InterPro" id="IPR050098">
    <property type="entry name" value="TFPI/VKTCI-like"/>
</dbReference>
<evidence type="ECO:0000256" key="1">
    <source>
        <dbReference type="ARBA" id="ARBA00022690"/>
    </source>
</evidence>
<protein>
    <recommendedName>
        <fullName evidence="4">BPTI/Kunitz inhibitor domain-containing protein</fullName>
    </recommendedName>
</protein>
<sequence>MPVSVCYPAGTMTQEELCSLPAEVGPCRRGIRNYYYNQKRASILHPTTRPRQLFEIHVRWFYNIRTQQCEQFNYTGCLGNPNRFEDLAICEER</sequence>
<keyword evidence="2" id="KW-0722">Serine protease inhibitor</keyword>
<evidence type="ECO:0000259" key="4">
    <source>
        <dbReference type="PROSITE" id="PS50279"/>
    </source>
</evidence>
<dbReference type="SUPFAM" id="SSF57362">
    <property type="entry name" value="BPTI-like"/>
    <property type="match status" value="2"/>
</dbReference>
<name>A0A7M7NWY5_STRPU</name>
<evidence type="ECO:0000256" key="3">
    <source>
        <dbReference type="ARBA" id="ARBA00023157"/>
    </source>
</evidence>
<dbReference type="EnsemblMetazoa" id="XM_030986292">
    <property type="protein sequence ID" value="XP_030842152"/>
    <property type="gene ID" value="LOC115924244"/>
</dbReference>
<keyword evidence="6" id="KW-1185">Reference proteome</keyword>
<evidence type="ECO:0000313" key="6">
    <source>
        <dbReference type="Proteomes" id="UP000007110"/>
    </source>
</evidence>
<evidence type="ECO:0000256" key="2">
    <source>
        <dbReference type="ARBA" id="ARBA00022900"/>
    </source>
</evidence>
<organism evidence="5 6">
    <name type="scientific">Strongylocentrotus purpuratus</name>
    <name type="common">Purple sea urchin</name>
    <dbReference type="NCBI Taxonomy" id="7668"/>
    <lineage>
        <taxon>Eukaryota</taxon>
        <taxon>Metazoa</taxon>
        <taxon>Echinodermata</taxon>
        <taxon>Eleutherozoa</taxon>
        <taxon>Echinozoa</taxon>
        <taxon>Echinoidea</taxon>
        <taxon>Euechinoidea</taxon>
        <taxon>Echinacea</taxon>
        <taxon>Camarodonta</taxon>
        <taxon>Echinidea</taxon>
        <taxon>Strongylocentrotidae</taxon>
        <taxon>Strongylocentrotus</taxon>
    </lineage>
</organism>
<evidence type="ECO:0000313" key="5">
    <source>
        <dbReference type="EnsemblMetazoa" id="XP_030842152"/>
    </source>
</evidence>
<reference evidence="5" key="2">
    <citation type="submission" date="2021-01" db="UniProtKB">
        <authorList>
            <consortium name="EnsemblMetazoa"/>
        </authorList>
    </citation>
    <scope>IDENTIFICATION</scope>
</reference>
<dbReference type="Gene3D" id="4.10.410.10">
    <property type="entry name" value="Pancreatic trypsin inhibitor Kunitz domain"/>
    <property type="match status" value="1"/>
</dbReference>
<dbReference type="InParanoid" id="A0A7M7NWY5"/>
<reference evidence="6" key="1">
    <citation type="submission" date="2015-02" db="EMBL/GenBank/DDBJ databases">
        <title>Genome sequencing for Strongylocentrotus purpuratus.</title>
        <authorList>
            <person name="Murali S."/>
            <person name="Liu Y."/>
            <person name="Vee V."/>
            <person name="English A."/>
            <person name="Wang M."/>
            <person name="Skinner E."/>
            <person name="Han Y."/>
            <person name="Muzny D.M."/>
            <person name="Worley K.C."/>
            <person name="Gibbs R.A."/>
        </authorList>
    </citation>
    <scope>NUCLEOTIDE SEQUENCE</scope>
</reference>
<dbReference type="PROSITE" id="PS50279">
    <property type="entry name" value="BPTI_KUNITZ_2"/>
    <property type="match status" value="1"/>
</dbReference>
<feature type="domain" description="BPTI/Kunitz inhibitor" evidence="4">
    <location>
        <begin position="18"/>
        <end position="93"/>
    </location>
</feature>
<dbReference type="KEGG" id="spu:115924244"/>
<dbReference type="Proteomes" id="UP000007110">
    <property type="component" value="Unassembled WGS sequence"/>
</dbReference>
<dbReference type="RefSeq" id="XP_030842152.1">
    <property type="nucleotide sequence ID" value="XM_030986292.1"/>
</dbReference>
<keyword evidence="1" id="KW-0646">Protease inhibitor</keyword>
<dbReference type="GO" id="GO:0004867">
    <property type="term" value="F:serine-type endopeptidase inhibitor activity"/>
    <property type="evidence" value="ECO:0007669"/>
    <property type="project" value="UniProtKB-KW"/>
</dbReference>
<dbReference type="PANTHER" id="PTHR10083">
    <property type="entry name" value="KUNITZ-TYPE PROTEASE INHIBITOR-RELATED"/>
    <property type="match status" value="1"/>
</dbReference>
<dbReference type="InterPro" id="IPR020901">
    <property type="entry name" value="Prtase_inh_Kunz-CS"/>
</dbReference>
<dbReference type="PROSITE" id="PS00280">
    <property type="entry name" value="BPTI_KUNITZ_1"/>
    <property type="match status" value="1"/>
</dbReference>
<dbReference type="CDD" id="cd00109">
    <property type="entry name" value="Kunitz-type"/>
    <property type="match status" value="1"/>
</dbReference>
<dbReference type="PRINTS" id="PR00759">
    <property type="entry name" value="BASICPTASE"/>
</dbReference>
<dbReference type="SMART" id="SM00131">
    <property type="entry name" value="KU"/>
    <property type="match status" value="1"/>
</dbReference>
<keyword evidence="3" id="KW-1015">Disulfide bond</keyword>